<feature type="compositionally biased region" description="Low complexity" evidence="3">
    <location>
        <begin position="237"/>
        <end position="278"/>
    </location>
</feature>
<feature type="DNA-binding region" description="HMG box" evidence="2">
    <location>
        <begin position="778"/>
        <end position="846"/>
    </location>
</feature>
<dbReference type="SMART" id="SM00398">
    <property type="entry name" value="HMG"/>
    <property type="match status" value="3"/>
</dbReference>
<feature type="compositionally biased region" description="Polar residues" evidence="3">
    <location>
        <begin position="445"/>
        <end position="475"/>
    </location>
</feature>
<feature type="compositionally biased region" description="Low complexity" evidence="3">
    <location>
        <begin position="127"/>
        <end position="157"/>
    </location>
</feature>
<dbReference type="InterPro" id="IPR009071">
    <property type="entry name" value="HMG_box_dom"/>
</dbReference>
<dbReference type="PANTHER" id="PTHR48112">
    <property type="entry name" value="HIGH MOBILITY GROUP PROTEIN DSP1"/>
    <property type="match status" value="1"/>
</dbReference>
<dbReference type="EMBL" id="CAJVPK010000032">
    <property type="protein sequence ID" value="CAG8435485.1"/>
    <property type="molecule type" value="Genomic_DNA"/>
</dbReference>
<feature type="region of interest" description="Disordered" evidence="3">
    <location>
        <begin position="544"/>
        <end position="667"/>
    </location>
</feature>
<feature type="compositionally biased region" description="Polar residues" evidence="3">
    <location>
        <begin position="10"/>
        <end position="35"/>
    </location>
</feature>
<feature type="domain" description="HMG box" evidence="4">
    <location>
        <begin position="665"/>
        <end position="733"/>
    </location>
</feature>
<keyword evidence="1 2" id="KW-0238">DNA-binding</keyword>
<feature type="compositionally biased region" description="Polar residues" evidence="3">
    <location>
        <begin position="594"/>
        <end position="606"/>
    </location>
</feature>
<dbReference type="OrthoDB" id="1919336at2759"/>
<feature type="region of interest" description="Disordered" evidence="3">
    <location>
        <begin position="743"/>
        <end position="782"/>
    </location>
</feature>
<reference evidence="5" key="1">
    <citation type="submission" date="2021-06" db="EMBL/GenBank/DDBJ databases">
        <authorList>
            <person name="Kallberg Y."/>
            <person name="Tangrot J."/>
            <person name="Rosling A."/>
        </authorList>
    </citation>
    <scope>NUCLEOTIDE SEQUENCE</scope>
    <source>
        <strain evidence="5">AZ414A</strain>
    </source>
</reference>
<evidence type="ECO:0000256" key="1">
    <source>
        <dbReference type="ARBA" id="ARBA00023125"/>
    </source>
</evidence>
<feature type="compositionally biased region" description="Basic residues" evidence="3">
    <location>
        <begin position="765"/>
        <end position="777"/>
    </location>
</feature>
<dbReference type="SUPFAM" id="SSF47095">
    <property type="entry name" value="HMG-box"/>
    <property type="match status" value="3"/>
</dbReference>
<feature type="compositionally biased region" description="Polar residues" evidence="3">
    <location>
        <begin position="55"/>
        <end position="85"/>
    </location>
</feature>
<feature type="DNA-binding region" description="HMG box" evidence="2">
    <location>
        <begin position="487"/>
        <end position="555"/>
    </location>
</feature>
<dbReference type="GO" id="GO:0003677">
    <property type="term" value="F:DNA binding"/>
    <property type="evidence" value="ECO:0007669"/>
    <property type="project" value="UniProtKB-UniRule"/>
</dbReference>
<feature type="DNA-binding region" description="HMG box" evidence="2">
    <location>
        <begin position="665"/>
        <end position="733"/>
    </location>
</feature>
<dbReference type="Pfam" id="PF00505">
    <property type="entry name" value="HMG_box"/>
    <property type="match status" value="3"/>
</dbReference>
<sequence>MLGIYLTLPHLNNKNDPNFQRPPNQSTPNAQRNYSYQPPGPPGPPYQPTQQPQQHSSAVLQHGLSTHNASQFSNFNPYSNNSRMNNDLRGGYGAHLGSHQPQQPQPTHIQQSWPTNKNTWSTDLGASGSTNSTTNHSSMLTNSIYGSNGQSGSNTGTFAQTASPSLIQQQTMANRLSGDSHAFPTTLMRGMATIGLNNVGFQRPTMSVNDPTNISTFVEVDTTSNEIDPESLIDNSLVTSSSLPSNTPSSTSPNTSISSITDSSSGHSSSASVNNSTNKRSSADSSNIMNFYLQMLDYTTSPHLQPQHMHPNQTNNSISSPRLQKSNSKKSSGMSNQVMPPPQQLHSQTSQIQQQAQQTPSPMHQHNQMHQQQNQSQQQMRHQPPIHHQQQQLQQPSPQQQTPQLQQLQHGQPIQQHHLPQQTQQTSDSQIQMQHTTPKPMGRVINQQQQPSSFPPTNIQNTPKSAKITPNNSDIPTGLPPQKEHKPKRPMNAFIIFSSERRPELQKNDPNMQTAQVSKILGEEWQNMDPARKDHYNARARQLKEDFKQSNPDFVYTRRGSSNSAKKRPIAPPITTVSSSSNNKPQPDPIAVPPQSSNMPMQNDSLNGVVPPQHASNTYTSSPHQHPSSSTPQRNSPAINPIGTSSSSTSTSTPTTTPNRKDNKLKRPMNAFLIFNKEMRPKVLEMNPNMTVAEISKTIGENWRGMTEEQRDQYLQKARELKNEFHETHPDFVYTRRSKAELAAAGHHSYSKKRSPAHSPLKDPRGRKKKRSRHPTAPKHPMSGFLFYALEMRPHVAEQNPGSTVGPISKIIASHWKNLTPEQRERWEKMASDDKARYAREMETYLQDQKENE</sequence>
<evidence type="ECO:0000259" key="4">
    <source>
        <dbReference type="PROSITE" id="PS50118"/>
    </source>
</evidence>
<dbReference type="InterPro" id="IPR036910">
    <property type="entry name" value="HMG_box_dom_sf"/>
</dbReference>
<evidence type="ECO:0000256" key="2">
    <source>
        <dbReference type="PROSITE-ProRule" id="PRU00267"/>
    </source>
</evidence>
<protein>
    <submittedName>
        <fullName evidence="5">5748_t:CDS:1</fullName>
    </submittedName>
</protein>
<feature type="region of interest" description="Disordered" evidence="3">
    <location>
        <begin position="237"/>
        <end position="283"/>
    </location>
</feature>
<comment type="caution">
    <text evidence="5">The sequence shown here is derived from an EMBL/GenBank/DDBJ whole genome shotgun (WGS) entry which is preliminary data.</text>
</comment>
<dbReference type="Proteomes" id="UP000789706">
    <property type="component" value="Unassembled WGS sequence"/>
</dbReference>
<feature type="compositionally biased region" description="Polar residues" evidence="3">
    <location>
        <begin position="302"/>
        <end position="324"/>
    </location>
</feature>
<feature type="domain" description="HMG box" evidence="4">
    <location>
        <begin position="778"/>
        <end position="846"/>
    </location>
</feature>
<evidence type="ECO:0000313" key="5">
    <source>
        <dbReference type="EMBL" id="CAG8435485.1"/>
    </source>
</evidence>
<evidence type="ECO:0000256" key="3">
    <source>
        <dbReference type="SAM" id="MobiDB-lite"/>
    </source>
</evidence>
<dbReference type="PROSITE" id="PS50118">
    <property type="entry name" value="HMG_BOX_2"/>
    <property type="match status" value="3"/>
</dbReference>
<feature type="compositionally biased region" description="Low complexity" evidence="3">
    <location>
        <begin position="644"/>
        <end position="658"/>
    </location>
</feature>
<feature type="domain" description="HMG box" evidence="4">
    <location>
        <begin position="487"/>
        <end position="555"/>
    </location>
</feature>
<feature type="compositionally biased region" description="Low complexity" evidence="3">
    <location>
        <begin position="99"/>
        <end position="111"/>
    </location>
</feature>
<feature type="compositionally biased region" description="Low complexity" evidence="3">
    <location>
        <begin position="620"/>
        <end position="633"/>
    </location>
</feature>
<dbReference type="InterPro" id="IPR050342">
    <property type="entry name" value="HMGB"/>
</dbReference>
<dbReference type="PANTHER" id="PTHR48112:SF15">
    <property type="entry name" value="HMG BOX DOMAIN-CONTAINING PROTEIN"/>
    <property type="match status" value="1"/>
</dbReference>
<organism evidence="5 6">
    <name type="scientific">Diversispora eburnea</name>
    <dbReference type="NCBI Taxonomy" id="1213867"/>
    <lineage>
        <taxon>Eukaryota</taxon>
        <taxon>Fungi</taxon>
        <taxon>Fungi incertae sedis</taxon>
        <taxon>Mucoromycota</taxon>
        <taxon>Glomeromycotina</taxon>
        <taxon>Glomeromycetes</taxon>
        <taxon>Diversisporales</taxon>
        <taxon>Diversisporaceae</taxon>
        <taxon>Diversispora</taxon>
    </lineage>
</organism>
<evidence type="ECO:0000313" key="6">
    <source>
        <dbReference type="Proteomes" id="UP000789706"/>
    </source>
</evidence>
<feature type="compositionally biased region" description="Polar residues" evidence="3">
    <location>
        <begin position="112"/>
        <end position="124"/>
    </location>
</feature>
<feature type="compositionally biased region" description="Low complexity" evidence="3">
    <location>
        <begin position="344"/>
        <end position="434"/>
    </location>
</feature>
<gene>
    <name evidence="5" type="ORF">DEBURN_LOCUS888</name>
</gene>
<dbReference type="Gene3D" id="1.10.30.10">
    <property type="entry name" value="High mobility group box domain"/>
    <property type="match status" value="3"/>
</dbReference>
<accession>A0A9N8YNC2</accession>
<feature type="region of interest" description="Disordered" evidence="3">
    <location>
        <begin position="1"/>
        <end position="159"/>
    </location>
</feature>
<feature type="compositionally biased region" description="Polar residues" evidence="3">
    <location>
        <begin position="575"/>
        <end position="585"/>
    </location>
</feature>
<feature type="region of interest" description="Disordered" evidence="3">
    <location>
        <begin position="302"/>
        <end position="489"/>
    </location>
</feature>
<keyword evidence="6" id="KW-1185">Reference proteome</keyword>
<dbReference type="GO" id="GO:0005634">
    <property type="term" value="C:nucleus"/>
    <property type="evidence" value="ECO:0007669"/>
    <property type="project" value="UniProtKB-UniRule"/>
</dbReference>
<keyword evidence="2" id="KW-0539">Nucleus</keyword>
<dbReference type="AlphaFoldDB" id="A0A9N8YNC2"/>
<name>A0A9N8YNC2_9GLOM</name>
<proteinExistence type="predicted"/>
<feature type="compositionally biased region" description="Pro residues" evidence="3">
    <location>
        <begin position="38"/>
        <end position="47"/>
    </location>
</feature>